<dbReference type="Pfam" id="PF01171">
    <property type="entry name" value="ATP_bind_3"/>
    <property type="match status" value="1"/>
</dbReference>
<reference evidence="10 11" key="1">
    <citation type="submission" date="2010-12" db="EMBL/GenBank/DDBJ databases">
        <title>The Genome Sequence of Neisseria mucosa strain C102.</title>
        <authorList>
            <consortium name="The Broad Institute Genome Sequencing Platform"/>
            <person name="Earl A."/>
            <person name="Ward D."/>
            <person name="Feldgarden M."/>
            <person name="Gevers D."/>
            <person name="Sibley C.D."/>
            <person name="Field T.R."/>
            <person name="Grinwis M."/>
            <person name="Eshaghurshan C.S."/>
            <person name="Surette M."/>
            <person name="Young S.K."/>
            <person name="Zeng Q."/>
            <person name="Gargeya S."/>
            <person name="Fitzgerald M."/>
            <person name="Haas B."/>
            <person name="Abouelleil A."/>
            <person name="Alvarado L."/>
            <person name="Arachchi H.M."/>
            <person name="Berlin A."/>
            <person name="Brown A."/>
            <person name="Chapman S.B."/>
            <person name="Chen Z."/>
            <person name="Dunbar C."/>
            <person name="Freedman E."/>
            <person name="Gearin G."/>
            <person name="Gellesch M."/>
            <person name="Goldberg J."/>
            <person name="Griggs A."/>
            <person name="Gujja S."/>
            <person name="Heilman E."/>
            <person name="Heiman D."/>
            <person name="Howarth C."/>
            <person name="Larson L."/>
            <person name="Lui A."/>
            <person name="MacDonald P.J.P."/>
            <person name="Mehta T."/>
            <person name="Montmayeur A."/>
            <person name="Murphy C."/>
            <person name="Neiman D."/>
            <person name="Pearson M."/>
            <person name="Priest M."/>
            <person name="Roberts A."/>
            <person name="Saif S."/>
            <person name="Shea T."/>
            <person name="Shenoy N."/>
            <person name="Sisk P."/>
            <person name="Stolte C."/>
            <person name="Sykes S."/>
            <person name="White J."/>
            <person name="Yandava C."/>
            <person name="Nusbaum C."/>
            <person name="Birren B."/>
        </authorList>
    </citation>
    <scope>NUCLEOTIDE SEQUENCE [LARGE SCALE GENOMIC DNA]</scope>
    <source>
        <strain evidence="10 11">C102</strain>
    </source>
</reference>
<dbReference type="Pfam" id="PF11734">
    <property type="entry name" value="TilS_C"/>
    <property type="match status" value="1"/>
</dbReference>
<dbReference type="SUPFAM" id="SSF56037">
    <property type="entry name" value="PheT/TilS domain"/>
    <property type="match status" value="1"/>
</dbReference>
<dbReference type="Proteomes" id="UP000003612">
    <property type="component" value="Unassembled WGS sequence"/>
</dbReference>
<comment type="catalytic activity">
    <reaction evidence="7 8">
        <text>cytidine(34) in tRNA(Ile2) + L-lysine + ATP = lysidine(34) in tRNA(Ile2) + AMP + diphosphate + H(+)</text>
        <dbReference type="Rhea" id="RHEA:43744"/>
        <dbReference type="Rhea" id="RHEA-COMP:10625"/>
        <dbReference type="Rhea" id="RHEA-COMP:10670"/>
        <dbReference type="ChEBI" id="CHEBI:15378"/>
        <dbReference type="ChEBI" id="CHEBI:30616"/>
        <dbReference type="ChEBI" id="CHEBI:32551"/>
        <dbReference type="ChEBI" id="CHEBI:33019"/>
        <dbReference type="ChEBI" id="CHEBI:82748"/>
        <dbReference type="ChEBI" id="CHEBI:83665"/>
        <dbReference type="ChEBI" id="CHEBI:456215"/>
        <dbReference type="EC" id="6.3.4.19"/>
    </reaction>
</comment>
<evidence type="ECO:0000256" key="7">
    <source>
        <dbReference type="ARBA" id="ARBA00048539"/>
    </source>
</evidence>
<dbReference type="SUPFAM" id="SSF82829">
    <property type="entry name" value="MesJ substrate recognition domain-like"/>
    <property type="match status" value="1"/>
</dbReference>
<feature type="domain" description="Lysidine-tRNA(Ile) synthetase C-terminal" evidence="9">
    <location>
        <begin position="362"/>
        <end position="430"/>
    </location>
</feature>
<dbReference type="EC" id="6.3.4.19" evidence="8"/>
<keyword evidence="6 8" id="KW-0067">ATP-binding</keyword>
<evidence type="ECO:0000313" key="10">
    <source>
        <dbReference type="EMBL" id="EFV80761.1"/>
    </source>
</evidence>
<comment type="caution">
    <text evidence="10">The sequence shown here is derived from an EMBL/GenBank/DDBJ whole genome shotgun (WGS) entry which is preliminary data.</text>
</comment>
<evidence type="ECO:0000313" key="11">
    <source>
        <dbReference type="Proteomes" id="UP000003612"/>
    </source>
</evidence>
<evidence type="ECO:0000256" key="2">
    <source>
        <dbReference type="ARBA" id="ARBA00022490"/>
    </source>
</evidence>
<dbReference type="NCBIfam" id="TIGR02433">
    <property type="entry name" value="lysidine_TilS_C"/>
    <property type="match status" value="1"/>
</dbReference>
<dbReference type="InterPro" id="IPR014729">
    <property type="entry name" value="Rossmann-like_a/b/a_fold"/>
</dbReference>
<dbReference type="PANTHER" id="PTHR43033">
    <property type="entry name" value="TRNA(ILE)-LYSIDINE SYNTHASE-RELATED"/>
    <property type="match status" value="1"/>
</dbReference>
<comment type="domain">
    <text evidence="8">The N-terminal region contains the highly conserved SGGXDS motif, predicted to be a P-loop motif involved in ATP binding.</text>
</comment>
<dbReference type="InterPro" id="IPR011063">
    <property type="entry name" value="TilS/TtcA_N"/>
</dbReference>
<sequence length="451" mass="52169">MSQLSPDSLFKSFQAAFPDLPSHTVFEVGLSGGLDSVVLLHLLDRMREFRRFDLRAVHVHHGLSTNADSWAKFCQDYCQRLNVALRVCRVNVEKHGKGLEAAARAARYQAFSDGLKKIIVLAHHRNDQIETFMLSAVRGGGLRGMAAMPVWRDLNEEIQIWRPLLAFSRQELAEYAQQWRLPFVEDESNEDSGYLRNWMRNQALPQWQQRIPNFEQQICANIRLLQEDLQLLDELAESEYQRISPDGIFSISLWRQCTPLLRRRLLWYFLRKQTESLPSYHSIADFARVLETAEQAQLSLPNGELVAYRDQLFIWQENEFQRLPWCNGGEVRGRLKDILLENGFVLLPFKGGLPEEELEKPAVLRTVSEGDVIQSGQREKSVEKLLQECHIMPLVRKYWPIIISMGNKCLAVANLRVGSDVQIEQGYLPVHRKLVGYMAKSKATNFKFRKY</sequence>
<dbReference type="PANTHER" id="PTHR43033:SF1">
    <property type="entry name" value="TRNA(ILE)-LYSIDINE SYNTHASE-RELATED"/>
    <property type="match status" value="1"/>
</dbReference>
<evidence type="ECO:0000256" key="6">
    <source>
        <dbReference type="ARBA" id="ARBA00022840"/>
    </source>
</evidence>
<dbReference type="InterPro" id="IPR012795">
    <property type="entry name" value="tRNA_Ile_lys_synt_N"/>
</dbReference>
<comment type="function">
    <text evidence="8">Ligates lysine onto the cytidine present at position 34 of the AUA codon-specific tRNA(Ile) that contains the anticodon CAU, in an ATP-dependent manner. Cytidine is converted to lysidine, thus changing the amino acid specificity of the tRNA from methionine to isoleucine.</text>
</comment>
<evidence type="ECO:0000256" key="1">
    <source>
        <dbReference type="ARBA" id="ARBA00004496"/>
    </source>
</evidence>
<evidence type="ECO:0000259" key="9">
    <source>
        <dbReference type="SMART" id="SM00977"/>
    </source>
</evidence>
<dbReference type="SUPFAM" id="SSF52402">
    <property type="entry name" value="Adenine nucleotide alpha hydrolases-like"/>
    <property type="match status" value="1"/>
</dbReference>
<evidence type="ECO:0000256" key="5">
    <source>
        <dbReference type="ARBA" id="ARBA00022741"/>
    </source>
</evidence>
<dbReference type="Gene3D" id="3.40.50.620">
    <property type="entry name" value="HUPs"/>
    <property type="match status" value="1"/>
</dbReference>
<dbReference type="NCBIfam" id="TIGR02432">
    <property type="entry name" value="lysidine_TilS_N"/>
    <property type="match status" value="1"/>
</dbReference>
<feature type="binding site" evidence="8">
    <location>
        <begin position="31"/>
        <end position="36"/>
    </location>
    <ligand>
        <name>ATP</name>
        <dbReference type="ChEBI" id="CHEBI:30616"/>
    </ligand>
</feature>
<name>A0ABN0CBN2_NEIMU</name>
<comment type="similarity">
    <text evidence="8">Belongs to the tRNA(Ile)-lysidine synthase family.</text>
</comment>
<dbReference type="InterPro" id="IPR012094">
    <property type="entry name" value="tRNA_Ile_lys_synt"/>
</dbReference>
<dbReference type="Pfam" id="PF09179">
    <property type="entry name" value="TilS"/>
    <property type="match status" value="1"/>
</dbReference>
<dbReference type="HAMAP" id="MF_01161">
    <property type="entry name" value="tRNA_Ile_lys_synt"/>
    <property type="match status" value="1"/>
</dbReference>
<dbReference type="InterPro" id="IPR012796">
    <property type="entry name" value="Lysidine-tRNA-synth_C"/>
</dbReference>
<dbReference type="InterPro" id="IPR015262">
    <property type="entry name" value="tRNA_Ile_lys_synt_subst-bd"/>
</dbReference>
<evidence type="ECO:0000256" key="3">
    <source>
        <dbReference type="ARBA" id="ARBA00022598"/>
    </source>
</evidence>
<protein>
    <recommendedName>
        <fullName evidence="8">tRNA(Ile)-lysidine synthase</fullName>
        <ecNumber evidence="8">6.3.4.19</ecNumber>
    </recommendedName>
    <alternativeName>
        <fullName evidence="8">tRNA(Ile)-2-lysyl-cytidine synthase</fullName>
    </alternativeName>
    <alternativeName>
        <fullName evidence="8">tRNA(Ile)-lysidine synthetase</fullName>
    </alternativeName>
</protein>
<dbReference type="CDD" id="cd01992">
    <property type="entry name" value="TilS_N"/>
    <property type="match status" value="1"/>
</dbReference>
<dbReference type="EMBL" id="ACRG01000005">
    <property type="protein sequence ID" value="EFV80761.1"/>
    <property type="molecule type" value="Genomic_DNA"/>
</dbReference>
<keyword evidence="2 8" id="KW-0963">Cytoplasm</keyword>
<dbReference type="RefSeq" id="WP_003746923.1">
    <property type="nucleotide sequence ID" value="NZ_GL635793.1"/>
</dbReference>
<dbReference type="SMART" id="SM00977">
    <property type="entry name" value="TilS_C"/>
    <property type="match status" value="1"/>
</dbReference>
<evidence type="ECO:0000256" key="8">
    <source>
        <dbReference type="HAMAP-Rule" id="MF_01161"/>
    </source>
</evidence>
<proteinExistence type="inferred from homology"/>
<evidence type="ECO:0000256" key="4">
    <source>
        <dbReference type="ARBA" id="ARBA00022694"/>
    </source>
</evidence>
<comment type="subcellular location">
    <subcellularLocation>
        <location evidence="1 8">Cytoplasm</location>
    </subcellularLocation>
</comment>
<accession>A0ABN0CBN2</accession>
<dbReference type="Gene3D" id="1.20.59.20">
    <property type="match status" value="1"/>
</dbReference>
<keyword evidence="3 8" id="KW-0436">Ligase</keyword>
<keyword evidence="11" id="KW-1185">Reference proteome</keyword>
<organism evidence="10 11">
    <name type="scientific">Neisseria mucosa C102</name>
    <dbReference type="NCBI Taxonomy" id="435832"/>
    <lineage>
        <taxon>Bacteria</taxon>
        <taxon>Pseudomonadati</taxon>
        <taxon>Pseudomonadota</taxon>
        <taxon>Betaproteobacteria</taxon>
        <taxon>Neisseriales</taxon>
        <taxon>Neisseriaceae</taxon>
        <taxon>Neisseria</taxon>
    </lineage>
</organism>
<gene>
    <name evidence="8" type="primary">tilS</name>
    <name evidence="10" type="ORF">HMPREF0604_00739</name>
</gene>
<keyword evidence="5 8" id="KW-0547">Nucleotide-binding</keyword>
<keyword evidence="4 8" id="KW-0819">tRNA processing</keyword>